<feature type="compositionally biased region" description="Basic residues" evidence="7">
    <location>
        <begin position="643"/>
        <end position="656"/>
    </location>
</feature>
<feature type="binding site" evidence="6">
    <location>
        <position position="51"/>
    </location>
    <ligand>
        <name>Zn(2+)</name>
        <dbReference type="ChEBI" id="CHEBI:29105"/>
    </ligand>
</feature>
<feature type="binding site" evidence="6">
    <location>
        <position position="10"/>
    </location>
    <ligand>
        <name>Zn(2+)</name>
        <dbReference type="ChEBI" id="CHEBI:29105"/>
    </ligand>
</feature>
<feature type="domain" description="C2H2-type" evidence="8">
    <location>
        <begin position="422"/>
        <end position="444"/>
    </location>
</feature>
<evidence type="ECO:0000256" key="2">
    <source>
        <dbReference type="ARBA" id="ARBA00022737"/>
    </source>
</evidence>
<reference evidence="11" key="1">
    <citation type="submission" date="2025-08" db="UniProtKB">
        <authorList>
            <consortium name="RefSeq"/>
        </authorList>
    </citation>
    <scope>IDENTIFICATION</scope>
    <source>
        <tissue evidence="11">Whole larvae</tissue>
    </source>
</reference>
<feature type="domain" description="ZAD" evidence="9">
    <location>
        <begin position="5"/>
        <end position="75"/>
    </location>
</feature>
<evidence type="ECO:0000313" key="11">
    <source>
        <dbReference type="RefSeq" id="XP_026754056.2"/>
    </source>
</evidence>
<feature type="domain" description="C2H2-type" evidence="8">
    <location>
        <begin position="506"/>
        <end position="534"/>
    </location>
</feature>
<feature type="domain" description="C2H2-type" evidence="8">
    <location>
        <begin position="267"/>
        <end position="289"/>
    </location>
</feature>
<dbReference type="PANTHER" id="PTHR24379">
    <property type="entry name" value="KRAB AND ZINC FINGER DOMAIN-CONTAINING"/>
    <property type="match status" value="1"/>
</dbReference>
<feature type="domain" description="C2H2-type" evidence="8">
    <location>
        <begin position="533"/>
        <end position="561"/>
    </location>
</feature>
<feature type="region of interest" description="Disordered" evidence="7">
    <location>
        <begin position="633"/>
        <end position="668"/>
    </location>
</feature>
<evidence type="ECO:0000313" key="10">
    <source>
        <dbReference type="Proteomes" id="UP001652740"/>
    </source>
</evidence>
<dbReference type="PANTHER" id="PTHR24379:SF121">
    <property type="entry name" value="C2H2-TYPE DOMAIN-CONTAINING PROTEIN"/>
    <property type="match status" value="1"/>
</dbReference>
<keyword evidence="1 6" id="KW-0479">Metal-binding</keyword>
<gene>
    <name evidence="11" type="primary">LOC113514231</name>
</gene>
<evidence type="ECO:0000256" key="3">
    <source>
        <dbReference type="ARBA" id="ARBA00022771"/>
    </source>
</evidence>
<keyword evidence="10" id="KW-1185">Reference proteome</keyword>
<dbReference type="Proteomes" id="UP001652740">
    <property type="component" value="Unplaced"/>
</dbReference>
<dbReference type="InterPro" id="IPR012934">
    <property type="entry name" value="Znf_AD"/>
</dbReference>
<dbReference type="InterPro" id="IPR036236">
    <property type="entry name" value="Znf_C2H2_sf"/>
</dbReference>
<protein>
    <submittedName>
        <fullName evidence="11">Zinc finger protein 420-like</fullName>
    </submittedName>
</protein>
<dbReference type="Pfam" id="PF00096">
    <property type="entry name" value="zf-C2H2"/>
    <property type="match status" value="4"/>
</dbReference>
<dbReference type="PROSITE" id="PS00028">
    <property type="entry name" value="ZINC_FINGER_C2H2_1"/>
    <property type="match status" value="8"/>
</dbReference>
<dbReference type="SUPFAM" id="SSF57716">
    <property type="entry name" value="Glucocorticoid receptor-like (DNA-binding domain)"/>
    <property type="match status" value="1"/>
</dbReference>
<dbReference type="SMART" id="SM00355">
    <property type="entry name" value="ZnF_C2H2"/>
    <property type="match status" value="13"/>
</dbReference>
<dbReference type="SUPFAM" id="SSF57667">
    <property type="entry name" value="beta-beta-alpha zinc fingers"/>
    <property type="match status" value="4"/>
</dbReference>
<dbReference type="AlphaFoldDB" id="A0A6J1WI70"/>
<dbReference type="InParanoid" id="A0A6J1WI70"/>
<dbReference type="InterPro" id="IPR013087">
    <property type="entry name" value="Znf_C2H2_type"/>
</dbReference>
<evidence type="ECO:0000256" key="4">
    <source>
        <dbReference type="ARBA" id="ARBA00022833"/>
    </source>
</evidence>
<keyword evidence="2" id="KW-0677">Repeat</keyword>
<dbReference type="PROSITE" id="PS50157">
    <property type="entry name" value="ZINC_FINGER_C2H2_2"/>
    <property type="match status" value="7"/>
</dbReference>
<evidence type="ECO:0000256" key="6">
    <source>
        <dbReference type="PROSITE-ProRule" id="PRU01263"/>
    </source>
</evidence>
<evidence type="ECO:0000259" key="9">
    <source>
        <dbReference type="PROSITE" id="PS51915"/>
    </source>
</evidence>
<feature type="binding site" evidence="6">
    <location>
        <position position="48"/>
    </location>
    <ligand>
        <name>Zn(2+)</name>
        <dbReference type="ChEBI" id="CHEBI:29105"/>
    </ligand>
</feature>
<dbReference type="GO" id="GO:0008270">
    <property type="term" value="F:zinc ion binding"/>
    <property type="evidence" value="ECO:0007669"/>
    <property type="project" value="UniProtKB-UniRule"/>
</dbReference>
<feature type="domain" description="C2H2-type" evidence="8">
    <location>
        <begin position="707"/>
        <end position="734"/>
    </location>
</feature>
<feature type="domain" description="C2H2-type" evidence="8">
    <location>
        <begin position="763"/>
        <end position="786"/>
    </location>
</feature>
<dbReference type="PROSITE" id="PS51915">
    <property type="entry name" value="ZAD"/>
    <property type="match status" value="1"/>
</dbReference>
<keyword evidence="4 6" id="KW-0862">Zinc</keyword>
<organism evidence="10 11">
    <name type="scientific">Galleria mellonella</name>
    <name type="common">Greater wax moth</name>
    <dbReference type="NCBI Taxonomy" id="7137"/>
    <lineage>
        <taxon>Eukaryota</taxon>
        <taxon>Metazoa</taxon>
        <taxon>Ecdysozoa</taxon>
        <taxon>Arthropoda</taxon>
        <taxon>Hexapoda</taxon>
        <taxon>Insecta</taxon>
        <taxon>Pterygota</taxon>
        <taxon>Neoptera</taxon>
        <taxon>Endopterygota</taxon>
        <taxon>Lepidoptera</taxon>
        <taxon>Glossata</taxon>
        <taxon>Ditrysia</taxon>
        <taxon>Pyraloidea</taxon>
        <taxon>Pyralidae</taxon>
        <taxon>Galleriinae</taxon>
        <taxon>Galleria</taxon>
    </lineage>
</organism>
<dbReference type="GeneID" id="113514231"/>
<evidence type="ECO:0000256" key="1">
    <source>
        <dbReference type="ARBA" id="ARBA00022723"/>
    </source>
</evidence>
<dbReference type="Gene3D" id="3.30.160.60">
    <property type="entry name" value="Classic Zinc Finger"/>
    <property type="match status" value="6"/>
</dbReference>
<evidence type="ECO:0000259" key="8">
    <source>
        <dbReference type="PROSITE" id="PS50157"/>
    </source>
</evidence>
<dbReference type="GO" id="GO:0003677">
    <property type="term" value="F:DNA binding"/>
    <property type="evidence" value="ECO:0007669"/>
    <property type="project" value="UniProtKB-KW"/>
</dbReference>
<name>A0A6J1WI70_GALME</name>
<dbReference type="GO" id="GO:0005634">
    <property type="term" value="C:nucleus"/>
    <property type="evidence" value="ECO:0007669"/>
    <property type="project" value="UniProtKB-SubCell"/>
</dbReference>
<evidence type="ECO:0000256" key="5">
    <source>
        <dbReference type="PROSITE-ProRule" id="PRU00042"/>
    </source>
</evidence>
<feature type="compositionally biased region" description="Polar residues" evidence="7">
    <location>
        <begin position="633"/>
        <end position="642"/>
    </location>
</feature>
<feature type="domain" description="C2H2-type" evidence="8">
    <location>
        <begin position="735"/>
        <end position="762"/>
    </location>
</feature>
<accession>A0A6J1WI70</accession>
<feature type="binding site" evidence="6">
    <location>
        <position position="7"/>
    </location>
    <ligand>
        <name>Zn(2+)</name>
        <dbReference type="ChEBI" id="CHEBI:29105"/>
    </ligand>
</feature>
<keyword evidence="3 5" id="KW-0863">Zinc-finger</keyword>
<dbReference type="KEGG" id="gmw:113514231"/>
<evidence type="ECO:0000256" key="7">
    <source>
        <dbReference type="SAM" id="MobiDB-lite"/>
    </source>
</evidence>
<proteinExistence type="predicted"/>
<sequence>MLELKACAVCFSTKLKLFNMDSGHLRRDFNTVSGLQTYKGNGMPGYLCGLCCGYVTHFLKFRGKCQRANFTLQEILSRNKEVKEFHLEHLNQQIIGIGPTLSYINPCRTHYEEVKFQWVKHNRISVLKNDEISVIHYNTLSNENIFEFKSQTYTDNDNKKNIVKVESVNDASMEFDFGNDEILLDQHEDNQEQDNCFNDDVIMSDDDNEDENFADISKTSCKLSNKVNKDNADGSNLDEEYANVYPISKKEAKAAVEVYKMFSTGKYRCEICNKAYYNENRLKIHLRMHDKHVNGPFVCDLCLYYYKTQFLLKTHMTEKHMYKYVCRKCPEVSFDRTSAKQHYIWMHLQKGRKKDANWYDSRPSWLHNKGGKKIKGVVTLRPVKKITKLPEDYLIYSPVTQEEQYKLVEDRRKTRNYITSKYRCEYCFRGFRETATYSKHMRKHDPAYAGKFQCDMCKLYFRDARKMYKHMNITHLFKFSCQMCRYVCYNKGQAQMHYKWHKNVTYECPHCKQEFKKASTRLTHIRIKHPSTYICNLCGHSFVSESGLYCHKKIAHSREEIALSERTFGAGASGTEVDGVGAGVGEVHMGADGIEVEVSGTKTEAAGSESRYCADCDVRFLSAAAYVTHLGSSSKHTSTNRSIKSRRMVKSGRRPGRPSGSRKSEIHNIGLPTATNCEVCGKFLANDVQARKHYESEHPGADYLKRYMCDVCGHTTRQYANLMVHMRTHTHEKPYECPHCDRRFSMPSNRDRHLVVHTGEKRYQCQHCNRRFTQSSAVKLHIQTVHLKIPYAPWDKKNRKRRKELEGTSAPVSTVSTVTAACLQPPPKLLIDNQGDYLNAYITYNV</sequence>
<dbReference type="RefSeq" id="XP_026754056.2">
    <property type="nucleotide sequence ID" value="XM_026898255.3"/>
</dbReference>